<dbReference type="NCBIfam" id="TIGR02946">
    <property type="entry name" value="acyl_WS_DGAT"/>
    <property type="match status" value="1"/>
</dbReference>
<name>A0A7Z7IGL0_9MYCO</name>
<evidence type="ECO:0000259" key="12">
    <source>
        <dbReference type="Pfam" id="PF03007"/>
    </source>
</evidence>
<organism evidence="14 15">
    <name type="scientific">Mycobacterium simulans</name>
    <dbReference type="NCBI Taxonomy" id="627089"/>
    <lineage>
        <taxon>Bacteria</taxon>
        <taxon>Bacillati</taxon>
        <taxon>Actinomycetota</taxon>
        <taxon>Actinomycetes</taxon>
        <taxon>Mycobacteriales</taxon>
        <taxon>Mycobacteriaceae</taxon>
        <taxon>Mycobacterium</taxon>
    </lineage>
</organism>
<dbReference type="GO" id="GO:0019432">
    <property type="term" value="P:triglyceride biosynthetic process"/>
    <property type="evidence" value="ECO:0007669"/>
    <property type="project" value="UniProtKB-UniPathway"/>
</dbReference>
<evidence type="ECO:0000313" key="14">
    <source>
        <dbReference type="EMBL" id="SOJ53037.1"/>
    </source>
</evidence>
<evidence type="ECO:0000256" key="1">
    <source>
        <dbReference type="ARBA" id="ARBA00004771"/>
    </source>
</evidence>
<dbReference type="InterPro" id="IPR009721">
    <property type="entry name" value="O-acyltransferase_WSD1_C"/>
</dbReference>
<feature type="domain" description="O-acyltransferase WSD1 C-terminal" evidence="13">
    <location>
        <begin position="348"/>
        <end position="498"/>
    </location>
</feature>
<dbReference type="GO" id="GO:0071731">
    <property type="term" value="P:response to nitric oxide"/>
    <property type="evidence" value="ECO:0007669"/>
    <property type="project" value="TreeGrafter"/>
</dbReference>
<reference evidence="14 15" key="1">
    <citation type="submission" date="2017-10" db="EMBL/GenBank/DDBJ databases">
        <authorList>
            <consortium name="Urmite Genomes"/>
        </authorList>
    </citation>
    <scope>NUCLEOTIDE SEQUENCE [LARGE SCALE GENOMIC DNA]</scope>
    <source>
        <strain evidence="14 15">FB-527</strain>
    </source>
</reference>
<dbReference type="Gene3D" id="3.30.559.10">
    <property type="entry name" value="Chloramphenicol acetyltransferase-like domain"/>
    <property type="match status" value="1"/>
</dbReference>
<evidence type="ECO:0000256" key="3">
    <source>
        <dbReference type="ARBA" id="ARBA00009587"/>
    </source>
</evidence>
<evidence type="ECO:0000256" key="2">
    <source>
        <dbReference type="ARBA" id="ARBA00005189"/>
    </source>
</evidence>
<evidence type="ECO:0000256" key="8">
    <source>
        <dbReference type="ARBA" id="ARBA00023098"/>
    </source>
</evidence>
<dbReference type="EC" id="2.3.1.20" evidence="4 11"/>
<dbReference type="GO" id="GO:0006071">
    <property type="term" value="P:glycerol metabolic process"/>
    <property type="evidence" value="ECO:0007669"/>
    <property type="project" value="UniProtKB-KW"/>
</dbReference>
<dbReference type="PANTHER" id="PTHR31650:SF1">
    <property type="entry name" value="WAX ESTER SYNTHASE_DIACYLGLYCEROL ACYLTRANSFERASE 4-RELATED"/>
    <property type="match status" value="1"/>
</dbReference>
<dbReference type="UniPathway" id="UPA00282"/>
<dbReference type="SUPFAM" id="SSF52777">
    <property type="entry name" value="CoA-dependent acyltransferases"/>
    <property type="match status" value="2"/>
</dbReference>
<dbReference type="GO" id="GO:0001666">
    <property type="term" value="P:response to hypoxia"/>
    <property type="evidence" value="ECO:0007669"/>
    <property type="project" value="TreeGrafter"/>
</dbReference>
<comment type="caution">
    <text evidence="14">The sequence shown here is derived from an EMBL/GenBank/DDBJ whole genome shotgun (WGS) entry which is preliminary data.</text>
</comment>
<keyword evidence="15" id="KW-1185">Reference proteome</keyword>
<keyword evidence="7 11" id="KW-0319">Glycerol metabolism</keyword>
<evidence type="ECO:0000256" key="10">
    <source>
        <dbReference type="ARBA" id="ARBA00048109"/>
    </source>
</evidence>
<dbReference type="PANTHER" id="PTHR31650">
    <property type="entry name" value="O-ACYLTRANSFERASE (WSD1-LIKE) FAMILY PROTEIN"/>
    <property type="match status" value="1"/>
</dbReference>
<dbReference type="GO" id="GO:0005886">
    <property type="term" value="C:plasma membrane"/>
    <property type="evidence" value="ECO:0007669"/>
    <property type="project" value="TreeGrafter"/>
</dbReference>
<dbReference type="GO" id="GO:0004144">
    <property type="term" value="F:diacylglycerol O-acyltransferase activity"/>
    <property type="evidence" value="ECO:0007669"/>
    <property type="project" value="UniProtKB-EC"/>
</dbReference>
<dbReference type="Pfam" id="PF06974">
    <property type="entry name" value="WS_DGAT_C"/>
    <property type="match status" value="1"/>
</dbReference>
<dbReference type="AlphaFoldDB" id="A0A7Z7IGL0"/>
<dbReference type="InterPro" id="IPR004255">
    <property type="entry name" value="O-acyltransferase_WSD1_N"/>
</dbReference>
<protein>
    <recommendedName>
        <fullName evidence="4 11">Diacylglycerol O-acyltransferase</fullName>
        <ecNumber evidence="4 11">2.3.1.20</ecNumber>
    </recommendedName>
</protein>
<evidence type="ECO:0000256" key="4">
    <source>
        <dbReference type="ARBA" id="ARBA00013244"/>
    </source>
</evidence>
<evidence type="ECO:0000256" key="7">
    <source>
        <dbReference type="ARBA" id="ARBA00022798"/>
    </source>
</evidence>
<comment type="similarity">
    <text evidence="3 11">Belongs to the long-chain O-acyltransferase family.</text>
</comment>
<evidence type="ECO:0000313" key="15">
    <source>
        <dbReference type="Proteomes" id="UP000554965"/>
    </source>
</evidence>
<evidence type="ECO:0000256" key="5">
    <source>
        <dbReference type="ARBA" id="ARBA00022516"/>
    </source>
</evidence>
<evidence type="ECO:0000256" key="11">
    <source>
        <dbReference type="RuleBase" id="RU361241"/>
    </source>
</evidence>
<proteinExistence type="inferred from homology"/>
<comment type="pathway">
    <text evidence="1 11">Glycerolipid metabolism; triacylglycerol biosynthesis.</text>
</comment>
<keyword evidence="8 11" id="KW-0443">Lipid metabolism</keyword>
<dbReference type="EMBL" id="OCTY01000002">
    <property type="protein sequence ID" value="SOJ53037.1"/>
    <property type="molecule type" value="Genomic_DNA"/>
</dbReference>
<dbReference type="InterPro" id="IPR045034">
    <property type="entry name" value="O-acyltransferase_WSD1-like"/>
</dbReference>
<dbReference type="InterPro" id="IPR023213">
    <property type="entry name" value="CAT-like_dom_sf"/>
</dbReference>
<dbReference type="GO" id="GO:0051701">
    <property type="term" value="P:biological process involved in interaction with host"/>
    <property type="evidence" value="ECO:0007669"/>
    <property type="project" value="TreeGrafter"/>
</dbReference>
<keyword evidence="5 11" id="KW-0444">Lipid biosynthesis</keyword>
<sequence>MALADKRNAARAHDDRRMRQLTSLDAQFLAMENDRVQGHVSVLGTYDPVTESGRPLDAALVRELISQRLHLLPTFRWRLATVPFALDYPYWVDDGTFDLEYHVRELALPAPGGQRQLAEQVARIIGRQLDRARPLWEVYVIHGLEDGGVAVLTKMHHAAVDGVSGAEVMSILLDDAATGRKPESAPAVVAETFPSEVEMLGRGLVGLLRQPLRVLRAGPTALPHLDDVPTIGHLPGVRTIARSGRLLKRALLTGPGGGALRGTDVKAPRTRFQARVSPHRRVAFGSLSLPEVKAIKNTFGCTVNDVVLAICTAGLRSWLGERGELPAAPLAGFIPMSVRTPEQMGTFGNRVSVMIAELPTDSADPLERLRRINETMRTAKERHRALPASLLQDANHFIPPALFAQAARATSRLASMRGINQPANVMISNVPGPSTRLYLGGARQRAQFPVSGVLDGIGINITVMSYQDSLEFGIVVDRELLDDPWPILDAVHAGLDELRELASSSTAQTAR</sequence>
<evidence type="ECO:0000256" key="6">
    <source>
        <dbReference type="ARBA" id="ARBA00022679"/>
    </source>
</evidence>
<accession>A0A7Z7IGL0</accession>
<dbReference type="Pfam" id="PF03007">
    <property type="entry name" value="WS_DGAT_cat"/>
    <property type="match status" value="1"/>
</dbReference>
<keyword evidence="6 11" id="KW-0808">Transferase</keyword>
<evidence type="ECO:0000259" key="13">
    <source>
        <dbReference type="Pfam" id="PF06974"/>
    </source>
</evidence>
<evidence type="ECO:0000256" key="9">
    <source>
        <dbReference type="ARBA" id="ARBA00023315"/>
    </source>
</evidence>
<keyword evidence="9 11" id="KW-0012">Acyltransferase</keyword>
<dbReference type="Proteomes" id="UP000554965">
    <property type="component" value="Unassembled WGS sequence"/>
</dbReference>
<gene>
    <name evidence="14" type="ORF">MSIMFB_00541</name>
</gene>
<dbReference type="InterPro" id="IPR014292">
    <property type="entry name" value="Acyl_transf_WS/DGAT"/>
</dbReference>
<feature type="domain" description="O-acyltransferase WSD1-like N-terminal" evidence="12">
    <location>
        <begin position="21"/>
        <end position="307"/>
    </location>
</feature>
<comment type="catalytic activity">
    <reaction evidence="10 11">
        <text>an acyl-CoA + a 1,2-diacyl-sn-glycerol = a triacyl-sn-glycerol + CoA</text>
        <dbReference type="Rhea" id="RHEA:10868"/>
        <dbReference type="ChEBI" id="CHEBI:17815"/>
        <dbReference type="ChEBI" id="CHEBI:57287"/>
        <dbReference type="ChEBI" id="CHEBI:58342"/>
        <dbReference type="ChEBI" id="CHEBI:64615"/>
        <dbReference type="EC" id="2.3.1.20"/>
    </reaction>
</comment>
<comment type="pathway">
    <text evidence="2">Lipid metabolism.</text>
</comment>